<evidence type="ECO:0000256" key="1">
    <source>
        <dbReference type="SAM" id="MobiDB-lite"/>
    </source>
</evidence>
<gene>
    <name evidence="2" type="ORF">A3C71_03100</name>
</gene>
<feature type="region of interest" description="Disordered" evidence="1">
    <location>
        <begin position="36"/>
        <end position="94"/>
    </location>
</feature>
<evidence type="ECO:0000313" key="3">
    <source>
        <dbReference type="Proteomes" id="UP000178197"/>
    </source>
</evidence>
<reference evidence="2 3" key="1">
    <citation type="journal article" date="2016" name="Nat. Commun.">
        <title>Thousands of microbial genomes shed light on interconnected biogeochemical processes in an aquifer system.</title>
        <authorList>
            <person name="Anantharaman K."/>
            <person name="Brown C.T."/>
            <person name="Hug L.A."/>
            <person name="Sharon I."/>
            <person name="Castelle C.J."/>
            <person name="Probst A.J."/>
            <person name="Thomas B.C."/>
            <person name="Singh A."/>
            <person name="Wilkins M.J."/>
            <person name="Karaoz U."/>
            <person name="Brodie E.L."/>
            <person name="Williams K.H."/>
            <person name="Hubbard S.S."/>
            <person name="Banfield J.F."/>
        </authorList>
    </citation>
    <scope>NUCLEOTIDE SEQUENCE [LARGE SCALE GENOMIC DNA]</scope>
</reference>
<comment type="caution">
    <text evidence="2">The sequence shown here is derived from an EMBL/GenBank/DDBJ whole genome shotgun (WGS) entry which is preliminary data.</text>
</comment>
<protein>
    <submittedName>
        <fullName evidence="2">Uncharacterized protein</fullName>
    </submittedName>
</protein>
<dbReference type="AlphaFoldDB" id="A0A1F8FIM3"/>
<sequence length="94" mass="11039">MSEKRILQLALKGLEIEYIRVNTELVEITNEIHKIEEAEKDKSKKGDKISESSTKDNIRKRLKKKRRMSDAQKKALSKTMKALWARKKKTKNVK</sequence>
<feature type="compositionally biased region" description="Basic and acidic residues" evidence="1">
    <location>
        <begin position="36"/>
        <end position="59"/>
    </location>
</feature>
<organism evidence="2 3">
    <name type="scientific">Candidatus Yanofskybacteria bacterium RIFCSPHIGHO2_02_FULL_43_15c</name>
    <dbReference type="NCBI Taxonomy" id="1802679"/>
    <lineage>
        <taxon>Bacteria</taxon>
        <taxon>Candidatus Yanofskyibacteriota</taxon>
    </lineage>
</organism>
<proteinExistence type="predicted"/>
<dbReference type="EMBL" id="MGJT01000020">
    <property type="protein sequence ID" value="OGN12249.1"/>
    <property type="molecule type" value="Genomic_DNA"/>
</dbReference>
<accession>A0A1F8FIM3</accession>
<dbReference type="Proteomes" id="UP000178197">
    <property type="component" value="Unassembled WGS sequence"/>
</dbReference>
<name>A0A1F8FIM3_9BACT</name>
<feature type="compositionally biased region" description="Basic residues" evidence="1">
    <location>
        <begin position="84"/>
        <end position="94"/>
    </location>
</feature>
<evidence type="ECO:0000313" key="2">
    <source>
        <dbReference type="EMBL" id="OGN12249.1"/>
    </source>
</evidence>